<keyword evidence="8" id="KW-0963">Cytoplasm</keyword>
<dbReference type="Gene3D" id="3.90.190.20">
    <property type="entry name" value="Mur ligase, C-terminal domain"/>
    <property type="match status" value="1"/>
</dbReference>
<dbReference type="Gene3D" id="3.40.1190.10">
    <property type="entry name" value="Mur-like, catalytic domain"/>
    <property type="match status" value="1"/>
</dbReference>
<feature type="binding site" evidence="22">
    <location>
        <position position="207"/>
    </location>
    <ligand>
        <name>Mg(2+)</name>
        <dbReference type="ChEBI" id="CHEBI:18420"/>
        <label>1</label>
    </ligand>
</feature>
<feature type="binding site" evidence="21">
    <location>
        <position position="340"/>
    </location>
    <ligand>
        <name>ATP</name>
        <dbReference type="ChEBI" id="CHEBI:30616"/>
    </ligand>
</feature>
<keyword evidence="13" id="KW-0999">Mitochondrion inner membrane</keyword>
<feature type="non-terminal residue" evidence="23">
    <location>
        <position position="497"/>
    </location>
</feature>
<organism evidence="23 24">
    <name type="scientific">Dispira parvispora</name>
    <dbReference type="NCBI Taxonomy" id="1520584"/>
    <lineage>
        <taxon>Eukaryota</taxon>
        <taxon>Fungi</taxon>
        <taxon>Fungi incertae sedis</taxon>
        <taxon>Zoopagomycota</taxon>
        <taxon>Kickxellomycotina</taxon>
        <taxon>Dimargaritomycetes</taxon>
        <taxon>Dimargaritales</taxon>
        <taxon>Dimargaritaceae</taxon>
        <taxon>Dispira</taxon>
    </lineage>
</organism>
<dbReference type="EC" id="6.3.2.17" evidence="7"/>
<dbReference type="InterPro" id="IPR036565">
    <property type="entry name" value="Mur-like_cat_sf"/>
</dbReference>
<dbReference type="InterPro" id="IPR001645">
    <property type="entry name" value="Folylpolyglutamate_synth"/>
</dbReference>
<keyword evidence="14 21" id="KW-0067">ATP-binding</keyword>
<dbReference type="GO" id="GO:0005524">
    <property type="term" value="F:ATP binding"/>
    <property type="evidence" value="ECO:0007669"/>
    <property type="project" value="UniProtKB-KW"/>
</dbReference>
<gene>
    <name evidence="23" type="primary">MET7</name>
    <name evidence="23" type="ORF">IWQ62_006393</name>
</gene>
<evidence type="ECO:0000256" key="2">
    <source>
        <dbReference type="ARBA" id="ARBA00004273"/>
    </source>
</evidence>
<dbReference type="GO" id="GO:0006730">
    <property type="term" value="P:one-carbon metabolic process"/>
    <property type="evidence" value="ECO:0007669"/>
    <property type="project" value="UniProtKB-KW"/>
</dbReference>
<accession>A0A9W8E4C7</accession>
<dbReference type="AlphaFoldDB" id="A0A9W8E4C7"/>
<evidence type="ECO:0000256" key="16">
    <source>
        <dbReference type="ARBA" id="ARBA00023128"/>
    </source>
</evidence>
<feature type="binding site" evidence="22">
    <location>
        <position position="179"/>
    </location>
    <ligand>
        <name>Mg(2+)</name>
        <dbReference type="ChEBI" id="CHEBI:18420"/>
        <label>1</label>
    </ligand>
</feature>
<dbReference type="SUPFAM" id="SSF53244">
    <property type="entry name" value="MurD-like peptide ligases, peptide-binding domain"/>
    <property type="match status" value="1"/>
</dbReference>
<evidence type="ECO:0000256" key="21">
    <source>
        <dbReference type="PIRSR" id="PIRSR038895-1"/>
    </source>
</evidence>
<comment type="cofactor">
    <cofactor evidence="1">
        <name>a monovalent cation</name>
        <dbReference type="ChEBI" id="CHEBI:60242"/>
    </cofactor>
</comment>
<evidence type="ECO:0000256" key="8">
    <source>
        <dbReference type="ARBA" id="ARBA00022490"/>
    </source>
</evidence>
<evidence type="ECO:0000256" key="11">
    <source>
        <dbReference type="ARBA" id="ARBA00022723"/>
    </source>
</evidence>
<evidence type="ECO:0000256" key="15">
    <source>
        <dbReference type="ARBA" id="ARBA00022842"/>
    </source>
</evidence>
<dbReference type="InterPro" id="IPR036615">
    <property type="entry name" value="Mur_ligase_C_dom_sf"/>
</dbReference>
<comment type="catalytic activity">
    <reaction evidence="20">
        <text>(6S)-5,6,7,8-tetrahydrofolyl-(gamma-L-Glu)(n) + L-glutamate + ATP = (6S)-5,6,7,8-tetrahydrofolyl-(gamma-L-Glu)(n+1) + ADP + phosphate + H(+)</text>
        <dbReference type="Rhea" id="RHEA:10580"/>
        <dbReference type="Rhea" id="RHEA-COMP:14738"/>
        <dbReference type="Rhea" id="RHEA-COMP:14740"/>
        <dbReference type="ChEBI" id="CHEBI:15378"/>
        <dbReference type="ChEBI" id="CHEBI:29985"/>
        <dbReference type="ChEBI" id="CHEBI:30616"/>
        <dbReference type="ChEBI" id="CHEBI:43474"/>
        <dbReference type="ChEBI" id="CHEBI:141005"/>
        <dbReference type="ChEBI" id="CHEBI:456216"/>
        <dbReference type="EC" id="6.3.2.17"/>
    </reaction>
</comment>
<feature type="binding site" evidence="21">
    <location>
        <position position="356"/>
    </location>
    <ligand>
        <name>ATP</name>
        <dbReference type="ChEBI" id="CHEBI:30616"/>
    </ligand>
</feature>
<protein>
    <recommendedName>
        <fullName evidence="7">tetrahydrofolate synthase</fullName>
        <ecNumber evidence="7">6.3.2.17</ecNumber>
    </recommendedName>
    <alternativeName>
        <fullName evidence="19">Folylpoly-gamma-glutamate synthetase</fullName>
    </alternativeName>
    <alternativeName>
        <fullName evidence="18">Tetrahydrofolylpolyglutamate synthase</fullName>
    </alternativeName>
</protein>
<name>A0A9W8E4C7_9FUNG</name>
<dbReference type="InterPro" id="IPR018109">
    <property type="entry name" value="Folylpolyglutamate_synth_CS"/>
</dbReference>
<evidence type="ECO:0000256" key="4">
    <source>
        <dbReference type="ARBA" id="ARBA00004496"/>
    </source>
</evidence>
<evidence type="ECO:0000256" key="3">
    <source>
        <dbReference type="ARBA" id="ARBA00004305"/>
    </source>
</evidence>
<evidence type="ECO:0000256" key="6">
    <source>
        <dbReference type="ARBA" id="ARBA00008276"/>
    </source>
</evidence>
<keyword evidence="9" id="KW-0554">One-carbon metabolism</keyword>
<dbReference type="GO" id="GO:0046872">
    <property type="term" value="F:metal ion binding"/>
    <property type="evidence" value="ECO:0007669"/>
    <property type="project" value="UniProtKB-KW"/>
</dbReference>
<keyword evidence="12 21" id="KW-0547">Nucleotide-binding</keyword>
<comment type="subcellular location">
    <subcellularLocation>
        <location evidence="4">Cytoplasm</location>
    </subcellularLocation>
    <subcellularLocation>
        <location evidence="2">Mitochondrion inner membrane</location>
    </subcellularLocation>
    <subcellularLocation>
        <location evidence="3">Mitochondrion matrix</location>
    </subcellularLocation>
</comment>
<feature type="binding site" evidence="22">
    <location>
        <position position="101"/>
    </location>
    <ligand>
        <name>Mg(2+)</name>
        <dbReference type="ChEBI" id="CHEBI:18420"/>
        <label>1</label>
    </ligand>
</feature>
<sequence length="497" mass="54205">MTRDYPAAIEHLNSLQTNASTLAHFAAQGVQFYGLGLKHFAVHWERLGHRVQDLNGLCVIHVAGTKGKGSTAMFCEALLRNVPGSALTGRPSGLKVGTYTSPHLIEVRERIRVNGQPVPQATFAKYFFECWDKVVAAHQDATKATYTPDKILRPGYFHFLTLLALHTFIREQVDVVILEVGIGGKYDTTNIVPQPAVCGITSLGLDHQKVLGNTLSEIATQKAGIAKPGVPIVSVPQPPEAERAITTAVAEAGGQLLWLDDIPLAGVIPTQLTLGIQGQHQIENARLATALVSTWLQRAPHTLVPSATKEVFDLHTNDNDLAKFQEWVIRGLSTARWPGRSHIYRQPTTRTVWFMDGAHTLESMVACAKWYQSRHQAEADFVLLFNCSQGRHGEVLLRALGDLVLPSLGKSCTAVFCPNIGQRPDSINHMVAVQPDLTSQHRAAEVWQELCQNHGRVCDTKVLPTIHAAVECIQSTTEANPGPTHVLVTGSLHLVGG</sequence>
<evidence type="ECO:0000256" key="13">
    <source>
        <dbReference type="ARBA" id="ARBA00022792"/>
    </source>
</evidence>
<evidence type="ECO:0000256" key="10">
    <source>
        <dbReference type="ARBA" id="ARBA00022598"/>
    </source>
</evidence>
<evidence type="ECO:0000313" key="24">
    <source>
        <dbReference type="Proteomes" id="UP001150925"/>
    </source>
</evidence>
<dbReference type="GO" id="GO:0004326">
    <property type="term" value="F:tetrahydrofolylpolyglutamate synthase activity"/>
    <property type="evidence" value="ECO:0007669"/>
    <property type="project" value="UniProtKB-EC"/>
</dbReference>
<evidence type="ECO:0000256" key="14">
    <source>
        <dbReference type="ARBA" id="ARBA00022840"/>
    </source>
</evidence>
<dbReference type="EMBL" id="JANBPY010003451">
    <property type="protein sequence ID" value="KAJ1951697.1"/>
    <property type="molecule type" value="Genomic_DNA"/>
</dbReference>
<reference evidence="23" key="1">
    <citation type="submission" date="2022-07" db="EMBL/GenBank/DDBJ databases">
        <title>Phylogenomic reconstructions and comparative analyses of Kickxellomycotina fungi.</title>
        <authorList>
            <person name="Reynolds N.K."/>
            <person name="Stajich J.E."/>
            <person name="Barry K."/>
            <person name="Grigoriev I.V."/>
            <person name="Crous P."/>
            <person name="Smith M.E."/>
        </authorList>
    </citation>
    <scope>NUCLEOTIDE SEQUENCE</scope>
    <source>
        <strain evidence="23">RSA 1196</strain>
    </source>
</reference>
<evidence type="ECO:0000256" key="18">
    <source>
        <dbReference type="ARBA" id="ARBA00030592"/>
    </source>
</evidence>
<dbReference type="GO" id="GO:0005829">
    <property type="term" value="C:cytosol"/>
    <property type="evidence" value="ECO:0007669"/>
    <property type="project" value="TreeGrafter"/>
</dbReference>
<keyword evidence="15 22" id="KW-0460">Magnesium</keyword>
<keyword evidence="17" id="KW-0472">Membrane</keyword>
<evidence type="ECO:0000313" key="23">
    <source>
        <dbReference type="EMBL" id="KAJ1951697.1"/>
    </source>
</evidence>
<dbReference type="PANTHER" id="PTHR11136">
    <property type="entry name" value="FOLYLPOLYGLUTAMATE SYNTHASE-RELATED"/>
    <property type="match status" value="1"/>
</dbReference>
<comment type="caution">
    <text evidence="23">The sequence shown here is derived from an EMBL/GenBank/DDBJ whole genome shotgun (WGS) entry which is preliminary data.</text>
</comment>
<evidence type="ECO:0000256" key="19">
    <source>
        <dbReference type="ARBA" id="ARBA00030876"/>
    </source>
</evidence>
<dbReference type="GO" id="GO:0005743">
    <property type="term" value="C:mitochondrial inner membrane"/>
    <property type="evidence" value="ECO:0007669"/>
    <property type="project" value="UniProtKB-SubCell"/>
</dbReference>
<keyword evidence="24" id="KW-1185">Reference proteome</keyword>
<dbReference type="PIRSF" id="PIRSF038895">
    <property type="entry name" value="FPGS"/>
    <property type="match status" value="1"/>
</dbReference>
<comment type="similarity">
    <text evidence="6">Belongs to the folylpolyglutamate synthase family.</text>
</comment>
<evidence type="ECO:0000256" key="9">
    <source>
        <dbReference type="ARBA" id="ARBA00022563"/>
    </source>
</evidence>
<dbReference type="NCBIfam" id="TIGR01499">
    <property type="entry name" value="folC"/>
    <property type="match status" value="1"/>
</dbReference>
<dbReference type="PROSITE" id="PS01012">
    <property type="entry name" value="FOLYLPOLYGLU_SYNT_2"/>
    <property type="match status" value="1"/>
</dbReference>
<evidence type="ECO:0000256" key="7">
    <source>
        <dbReference type="ARBA" id="ARBA00013025"/>
    </source>
</evidence>
<evidence type="ECO:0000256" key="20">
    <source>
        <dbReference type="ARBA" id="ARBA00047493"/>
    </source>
</evidence>
<proteinExistence type="inferred from homology"/>
<evidence type="ECO:0000256" key="22">
    <source>
        <dbReference type="PIRSR" id="PIRSR038895-2"/>
    </source>
</evidence>
<keyword evidence="11 22" id="KW-0479">Metal-binding</keyword>
<dbReference type="SUPFAM" id="SSF53623">
    <property type="entry name" value="MurD-like peptide ligases, catalytic domain"/>
    <property type="match status" value="1"/>
</dbReference>
<dbReference type="GO" id="GO:0005759">
    <property type="term" value="C:mitochondrial matrix"/>
    <property type="evidence" value="ECO:0007669"/>
    <property type="project" value="UniProtKB-SubCell"/>
</dbReference>
<evidence type="ECO:0000256" key="5">
    <source>
        <dbReference type="ARBA" id="ARBA00005150"/>
    </source>
</evidence>
<comment type="pathway">
    <text evidence="5">Cofactor biosynthesis; tetrahydrofolylpolyglutamate biosynthesis.</text>
</comment>
<dbReference type="OrthoDB" id="5212574at2759"/>
<dbReference type="PANTHER" id="PTHR11136:SF5">
    <property type="entry name" value="FOLYLPOLYGLUTAMATE SYNTHASE, MITOCHONDRIAL"/>
    <property type="match status" value="1"/>
</dbReference>
<evidence type="ECO:0000256" key="12">
    <source>
        <dbReference type="ARBA" id="ARBA00022741"/>
    </source>
</evidence>
<dbReference type="Proteomes" id="UP001150925">
    <property type="component" value="Unassembled WGS sequence"/>
</dbReference>
<dbReference type="InterPro" id="IPR023600">
    <property type="entry name" value="Folylpolyglutamate_synth_euk"/>
</dbReference>
<evidence type="ECO:0000256" key="1">
    <source>
        <dbReference type="ARBA" id="ARBA00001944"/>
    </source>
</evidence>
<evidence type="ECO:0000256" key="17">
    <source>
        <dbReference type="ARBA" id="ARBA00023136"/>
    </source>
</evidence>
<keyword evidence="10 23" id="KW-0436">Ligase</keyword>
<keyword evidence="16" id="KW-0496">Mitochondrion</keyword>